<dbReference type="PANTHER" id="PTHR31843">
    <property type="entry name" value="ALLENE OXIDE CYCLASE 4, CHLOROPLASTIC"/>
    <property type="match status" value="1"/>
</dbReference>
<dbReference type="EC" id="5.3.99.6" evidence="2"/>
<dbReference type="InterPro" id="IPR041013">
    <property type="entry name" value="AOC-like"/>
</dbReference>
<comment type="catalytic activity">
    <reaction evidence="5">
        <text>(9Z,13S,15Z)-12,13-epoxyoctadeca-9,11,15-trienoate = (9S,13S,15Z)-12-oxophyto-10,15-dienoate</text>
        <dbReference type="Rhea" id="RHEA:22592"/>
        <dbReference type="ChEBI" id="CHEBI:36438"/>
        <dbReference type="ChEBI" id="CHEBI:57411"/>
        <dbReference type="EC" id="5.3.99.6"/>
    </reaction>
</comment>
<organism evidence="8 9">
    <name type="scientific">Capillimicrobium parvum</name>
    <dbReference type="NCBI Taxonomy" id="2884022"/>
    <lineage>
        <taxon>Bacteria</taxon>
        <taxon>Bacillati</taxon>
        <taxon>Actinomycetota</taxon>
        <taxon>Thermoleophilia</taxon>
        <taxon>Solirubrobacterales</taxon>
        <taxon>Capillimicrobiaceae</taxon>
        <taxon>Capillimicrobium</taxon>
    </lineage>
</organism>
<keyword evidence="9" id="KW-1185">Reference proteome</keyword>
<evidence type="ECO:0000256" key="1">
    <source>
        <dbReference type="ARBA" id="ARBA00007982"/>
    </source>
</evidence>
<dbReference type="GO" id="GO:0009695">
    <property type="term" value="P:jasmonic acid biosynthetic process"/>
    <property type="evidence" value="ECO:0007669"/>
    <property type="project" value="InterPro"/>
</dbReference>
<gene>
    <name evidence="8" type="ORF">DSM104329_00719</name>
</gene>
<keyword evidence="3" id="KW-0809">Transit peptide</keyword>
<feature type="domain" description="Allene oxide cyclase barrel-like" evidence="7">
    <location>
        <begin position="45"/>
        <end position="149"/>
    </location>
</feature>
<feature type="signal peptide" evidence="6">
    <location>
        <begin position="1"/>
        <end position="18"/>
    </location>
</feature>
<dbReference type="Gene3D" id="2.40.480.10">
    <property type="entry name" value="Allene oxide cyclase-like"/>
    <property type="match status" value="1"/>
</dbReference>
<dbReference type="SUPFAM" id="SSF141493">
    <property type="entry name" value="Allene oxide cyclase-like"/>
    <property type="match status" value="1"/>
</dbReference>
<evidence type="ECO:0000313" key="8">
    <source>
        <dbReference type="EMBL" id="UGS34342.1"/>
    </source>
</evidence>
<dbReference type="EMBL" id="CP087164">
    <property type="protein sequence ID" value="UGS34342.1"/>
    <property type="molecule type" value="Genomic_DNA"/>
</dbReference>
<dbReference type="GO" id="GO:0046423">
    <property type="term" value="F:allene-oxide cyclase activity"/>
    <property type="evidence" value="ECO:0007669"/>
    <property type="project" value="UniProtKB-EC"/>
</dbReference>
<dbReference type="Pfam" id="PF18678">
    <property type="entry name" value="AOC_like"/>
    <property type="match status" value="1"/>
</dbReference>
<dbReference type="InterPro" id="IPR034871">
    <property type="entry name" value="Allene_oxi_cyc_sf"/>
</dbReference>
<dbReference type="AlphaFoldDB" id="A0A9E6XV49"/>
<dbReference type="InterPro" id="IPR009410">
    <property type="entry name" value="Allene_ox_cyc"/>
</dbReference>
<accession>A0A9E6XV49</accession>
<dbReference type="InterPro" id="IPR044859">
    <property type="entry name" value="Allene_oxi_cyc_Dirigent"/>
</dbReference>
<evidence type="ECO:0000256" key="5">
    <source>
        <dbReference type="ARBA" id="ARBA00049891"/>
    </source>
</evidence>
<keyword evidence="4" id="KW-0413">Isomerase</keyword>
<comment type="similarity">
    <text evidence="1">Belongs to the allene oxide cyclase family.</text>
</comment>
<evidence type="ECO:0000256" key="6">
    <source>
        <dbReference type="SAM" id="SignalP"/>
    </source>
</evidence>
<keyword evidence="6" id="KW-0732">Signal</keyword>
<evidence type="ECO:0000259" key="7">
    <source>
        <dbReference type="Pfam" id="PF18678"/>
    </source>
</evidence>
<evidence type="ECO:0000256" key="2">
    <source>
        <dbReference type="ARBA" id="ARBA00012209"/>
    </source>
</evidence>
<evidence type="ECO:0000313" key="9">
    <source>
        <dbReference type="Proteomes" id="UP001162834"/>
    </source>
</evidence>
<dbReference type="GO" id="GO:0017000">
    <property type="term" value="P:antibiotic biosynthetic process"/>
    <property type="evidence" value="ECO:0007669"/>
    <property type="project" value="InterPro"/>
</dbReference>
<proteinExistence type="inferred from homology"/>
<name>A0A9E6XV49_9ACTN</name>
<protein>
    <recommendedName>
        <fullName evidence="2">allene-oxide cyclase</fullName>
        <ecNumber evidence="2">5.3.99.6</ecNumber>
    </recommendedName>
</protein>
<dbReference type="Proteomes" id="UP001162834">
    <property type="component" value="Chromosome"/>
</dbReference>
<reference evidence="8" key="1">
    <citation type="journal article" date="2022" name="Int. J. Syst. Evol. Microbiol.">
        <title>Pseudomonas aegrilactucae sp. nov. and Pseudomonas morbosilactucae sp. nov., pathogens causing bacterial rot of lettuce in Japan.</title>
        <authorList>
            <person name="Sawada H."/>
            <person name="Fujikawa T."/>
            <person name="Satou M."/>
        </authorList>
    </citation>
    <scope>NUCLEOTIDE SEQUENCE</scope>
    <source>
        <strain evidence="8">0166_1</strain>
    </source>
</reference>
<feature type="chain" id="PRO_5038430439" description="allene-oxide cyclase" evidence="6">
    <location>
        <begin position="19"/>
        <end position="156"/>
    </location>
</feature>
<evidence type="ECO:0000256" key="4">
    <source>
        <dbReference type="ARBA" id="ARBA00023235"/>
    </source>
</evidence>
<dbReference type="KEGG" id="sbae:DSM104329_00719"/>
<evidence type="ECO:0000256" key="3">
    <source>
        <dbReference type="ARBA" id="ARBA00022946"/>
    </source>
</evidence>
<dbReference type="RefSeq" id="WP_259314025.1">
    <property type="nucleotide sequence ID" value="NZ_CP087164.1"/>
</dbReference>
<sequence length="156" mass="16385">MRRAALMVVSLALTVALAAPVAVWAAGGRGGKKQGRVLTVIEHATTDATTDTGAAGDSAGDILTFANEVFDRTDARKVGTDQGFCIRVVVGTSFECNWTTLLADGQITVEGPFLDAGDSTLAVTGGTGRYRNARGFMKLHSLENGTKYSFEFHLVG</sequence>
<dbReference type="PANTHER" id="PTHR31843:SF11">
    <property type="entry name" value="ALLENE OXIDE CYCLASE 4, CHLOROPLASTIC"/>
    <property type="match status" value="1"/>
</dbReference>